<evidence type="ECO:0000256" key="1">
    <source>
        <dbReference type="ARBA" id="ARBA00061640"/>
    </source>
</evidence>
<dbReference type="InterPro" id="IPR004244">
    <property type="entry name" value="Transposase_22"/>
</dbReference>
<name>A0AAD1T1R1_PELCU</name>
<evidence type="ECO:0000313" key="4">
    <source>
        <dbReference type="EMBL" id="CAH2315924.1"/>
    </source>
</evidence>
<dbReference type="AlphaFoldDB" id="A0AAD1T1R1"/>
<dbReference type="FunFam" id="3.30.70.1820:FF:000002">
    <property type="entry name" value="LINE-1 retrotransposable element ORF1 protein"/>
    <property type="match status" value="1"/>
</dbReference>
<reference evidence="4" key="1">
    <citation type="submission" date="2022-03" db="EMBL/GenBank/DDBJ databases">
        <authorList>
            <person name="Alioto T."/>
            <person name="Alioto T."/>
            <person name="Gomez Garrido J."/>
        </authorList>
    </citation>
    <scope>NUCLEOTIDE SEQUENCE</scope>
</reference>
<keyword evidence="2" id="KW-0175">Coiled coil</keyword>
<sequence length="287" mass="32674">MLKEATADIKSHVEEEISRHLAGLRAEVQALNSRTDQTEVRLTTLTTASTSQSQEISYLHGCLTAMEDNLDLNNKSRRNNIQLRGLPEAVQPETLITTLKDIFSAMAPKLPLPLLEMDQAHRALRHPNLNLSTPRDVIIRLHYFQTKEKVMQLARDRAPKYKDTRLTFFQDLAPTTLKKRRDLKPLTLALQEQGLKYTWGHPFKLLVKKGDQTHILTTAAEMGPMADSLGMQLLNPTPLTGYRERDRSRDRATSLHPAKQKRPPHFIEDNTTTRRQGGQSLPHRSGR</sequence>
<dbReference type="PANTHER" id="PTHR11505">
    <property type="entry name" value="L1 TRANSPOSABLE ELEMENT-RELATED"/>
    <property type="match status" value="1"/>
</dbReference>
<comment type="similarity">
    <text evidence="1">Belongs to the transposase 22 family.</text>
</comment>
<feature type="coiled-coil region" evidence="2">
    <location>
        <begin position="14"/>
        <end position="41"/>
    </location>
</feature>
<protein>
    <recommendedName>
        <fullName evidence="6">L1 transposable element RRM domain-containing protein</fullName>
    </recommendedName>
</protein>
<accession>A0AAD1T1R1</accession>
<evidence type="ECO:0000256" key="2">
    <source>
        <dbReference type="SAM" id="Coils"/>
    </source>
</evidence>
<evidence type="ECO:0000256" key="3">
    <source>
        <dbReference type="SAM" id="MobiDB-lite"/>
    </source>
</evidence>
<dbReference type="Gene3D" id="3.30.70.1820">
    <property type="entry name" value="L1 transposable element, RRM domain"/>
    <property type="match status" value="1"/>
</dbReference>
<dbReference type="Proteomes" id="UP001295444">
    <property type="component" value="Chromosome 09"/>
</dbReference>
<feature type="compositionally biased region" description="Basic and acidic residues" evidence="3">
    <location>
        <begin position="242"/>
        <end position="253"/>
    </location>
</feature>
<dbReference type="EMBL" id="OW240920">
    <property type="protein sequence ID" value="CAH2315924.1"/>
    <property type="molecule type" value="Genomic_DNA"/>
</dbReference>
<organism evidence="4 5">
    <name type="scientific">Pelobates cultripes</name>
    <name type="common">Western spadefoot toad</name>
    <dbReference type="NCBI Taxonomy" id="61616"/>
    <lineage>
        <taxon>Eukaryota</taxon>
        <taxon>Metazoa</taxon>
        <taxon>Chordata</taxon>
        <taxon>Craniata</taxon>
        <taxon>Vertebrata</taxon>
        <taxon>Euteleostomi</taxon>
        <taxon>Amphibia</taxon>
        <taxon>Batrachia</taxon>
        <taxon>Anura</taxon>
        <taxon>Pelobatoidea</taxon>
        <taxon>Pelobatidae</taxon>
        <taxon>Pelobates</taxon>
    </lineage>
</organism>
<keyword evidence="5" id="KW-1185">Reference proteome</keyword>
<feature type="region of interest" description="Disordered" evidence="3">
    <location>
        <begin position="227"/>
        <end position="287"/>
    </location>
</feature>
<evidence type="ECO:0008006" key="6">
    <source>
        <dbReference type="Google" id="ProtNLM"/>
    </source>
</evidence>
<evidence type="ECO:0000313" key="5">
    <source>
        <dbReference type="Proteomes" id="UP001295444"/>
    </source>
</evidence>
<proteinExistence type="inferred from homology"/>
<gene>
    <name evidence="4" type="ORF">PECUL_23A039556</name>
</gene>